<dbReference type="Gene3D" id="1.20.58.300">
    <property type="entry name" value="FlgN-like"/>
    <property type="match status" value="1"/>
</dbReference>
<organism evidence="4 5">
    <name type="scientific">Limnobacter litoralis</name>
    <dbReference type="NCBI Taxonomy" id="481366"/>
    <lineage>
        <taxon>Bacteria</taxon>
        <taxon>Pseudomonadati</taxon>
        <taxon>Pseudomonadota</taxon>
        <taxon>Betaproteobacteria</taxon>
        <taxon>Burkholderiales</taxon>
        <taxon>Burkholderiaceae</taxon>
        <taxon>Limnobacter</taxon>
    </lineage>
</organism>
<keyword evidence="5" id="KW-1185">Reference proteome</keyword>
<evidence type="ECO:0000256" key="1">
    <source>
        <dbReference type="ARBA" id="ARBA00002397"/>
    </source>
</evidence>
<evidence type="ECO:0000256" key="2">
    <source>
        <dbReference type="ARBA" id="ARBA00007703"/>
    </source>
</evidence>
<dbReference type="EMBL" id="BSOJ01000017">
    <property type="protein sequence ID" value="GLR26720.1"/>
    <property type="molecule type" value="Genomic_DNA"/>
</dbReference>
<accession>A0ABQ5YQ34</accession>
<evidence type="ECO:0000256" key="3">
    <source>
        <dbReference type="ARBA" id="ARBA00022795"/>
    </source>
</evidence>
<dbReference type="RefSeq" id="WP_284281370.1">
    <property type="nucleotide sequence ID" value="NZ_BSOJ01000017.1"/>
</dbReference>
<dbReference type="InterPro" id="IPR007809">
    <property type="entry name" value="FlgN-like"/>
</dbReference>
<keyword evidence="3" id="KW-1005">Bacterial flagellum biogenesis</keyword>
<comment type="function">
    <text evidence="1">Required for the efficient initiation of filament assembly.</text>
</comment>
<protein>
    <recommendedName>
        <fullName evidence="6">Flagellar protein FlgN</fullName>
    </recommendedName>
</protein>
<dbReference type="SUPFAM" id="SSF140566">
    <property type="entry name" value="FlgN-like"/>
    <property type="match status" value="1"/>
</dbReference>
<gene>
    <name evidence="4" type="ORF">GCM10007875_18100</name>
</gene>
<dbReference type="Pfam" id="PF05130">
    <property type="entry name" value="FlgN"/>
    <property type="match status" value="1"/>
</dbReference>
<name>A0ABQ5YQ34_9BURK</name>
<evidence type="ECO:0008006" key="6">
    <source>
        <dbReference type="Google" id="ProtNLM"/>
    </source>
</evidence>
<evidence type="ECO:0000313" key="5">
    <source>
        <dbReference type="Proteomes" id="UP001156664"/>
    </source>
</evidence>
<comment type="similarity">
    <text evidence="2">Belongs to the FlgN family.</text>
</comment>
<dbReference type="Proteomes" id="UP001156664">
    <property type="component" value="Unassembled WGS sequence"/>
</dbReference>
<evidence type="ECO:0000313" key="4">
    <source>
        <dbReference type="EMBL" id="GLR26720.1"/>
    </source>
</evidence>
<sequence length="171" mass="18853">MSHIGSAADMYRHLAQECEMAMALVDVLFEEQSCLIRFETDRLQALALKKEAMMLELEKRYLNNLQMARAEGYSPDFEGLARWVDNLSHREKRLNSTFETLKTTLQQAKHLNEANGNIVAEQMAGLQERISILTAAAIGNTGASPAANTYGPQGALNKSGNAGTTPRAVIR</sequence>
<reference evidence="5" key="1">
    <citation type="journal article" date="2019" name="Int. J. Syst. Evol. Microbiol.">
        <title>The Global Catalogue of Microorganisms (GCM) 10K type strain sequencing project: providing services to taxonomists for standard genome sequencing and annotation.</title>
        <authorList>
            <consortium name="The Broad Institute Genomics Platform"/>
            <consortium name="The Broad Institute Genome Sequencing Center for Infectious Disease"/>
            <person name="Wu L."/>
            <person name="Ma J."/>
        </authorList>
    </citation>
    <scope>NUCLEOTIDE SEQUENCE [LARGE SCALE GENOMIC DNA]</scope>
    <source>
        <strain evidence="5">NBRC 105857</strain>
    </source>
</reference>
<comment type="caution">
    <text evidence="4">The sequence shown here is derived from an EMBL/GenBank/DDBJ whole genome shotgun (WGS) entry which is preliminary data.</text>
</comment>
<proteinExistence type="inferred from homology"/>
<dbReference type="InterPro" id="IPR036679">
    <property type="entry name" value="FlgN-like_sf"/>
</dbReference>